<dbReference type="PANTHER" id="PTHR28139:SF1">
    <property type="entry name" value="UPF0768 PROTEIN YBL029C-A"/>
    <property type="match status" value="1"/>
</dbReference>
<dbReference type="OMA" id="PLIPMKS"/>
<feature type="region of interest" description="Disordered" evidence="1">
    <location>
        <begin position="70"/>
        <end position="92"/>
    </location>
</feature>
<evidence type="ECO:0000313" key="2">
    <source>
        <dbReference type="EMBL" id="CTR04961.1"/>
    </source>
</evidence>
<evidence type="ECO:0008006" key="6">
    <source>
        <dbReference type="Google" id="ProtNLM"/>
    </source>
</evidence>
<dbReference type="PANTHER" id="PTHR28139">
    <property type="entry name" value="UPF0768 PROTEIN YBL029C-A"/>
    <property type="match status" value="1"/>
</dbReference>
<evidence type="ECO:0000256" key="1">
    <source>
        <dbReference type="SAM" id="MobiDB-lite"/>
    </source>
</evidence>
<protein>
    <recommendedName>
        <fullName evidence="6">Zinc-ribbon 15 domain-containing protein</fullName>
    </recommendedName>
</protein>
<sequence length="132" mass="13881">MCDFIPLCFTCGCDRQLSQEAGQAHICPRCHNGTVFPTKERNCFTFCFVPLIPLGSSHIYHCSTCQWEASQSGPAPPVAPQPGGFYGPGQQMGGVPGYGGGGYGGGQVPVGGYVPQQGMGYPQQPPPQGGYH</sequence>
<gene>
    <name evidence="2" type="primary">FGENESH: predicted gene_1.822</name>
    <name evidence="3" type="ORF">AAT19DRAFT_9288</name>
    <name evidence="2" type="ORF">BN2166_0008220</name>
</gene>
<evidence type="ECO:0000313" key="3">
    <source>
        <dbReference type="EMBL" id="PRQ78220.1"/>
    </source>
</evidence>
<evidence type="ECO:0000313" key="4">
    <source>
        <dbReference type="Proteomes" id="UP000199069"/>
    </source>
</evidence>
<dbReference type="Proteomes" id="UP000199069">
    <property type="component" value="Unassembled WGS sequence"/>
</dbReference>
<name>A0A0K3CCR8_RHOTO</name>
<dbReference type="AlphaFoldDB" id="A0A0K3CCR8"/>
<reference evidence="2 4" key="1">
    <citation type="submission" date="2015-07" db="EMBL/GenBank/DDBJ databases">
        <authorList>
            <person name="Cajimat M.N.B."/>
            <person name="Milazzo M.L."/>
            <person name="Fulhorst C.F."/>
        </authorList>
    </citation>
    <scope>NUCLEOTIDE SEQUENCE [LARGE SCALE GENOMIC DNA]</scope>
    <source>
        <strain evidence="2">Single colony</strain>
    </source>
</reference>
<dbReference type="EMBL" id="CWKI01000001">
    <property type="protein sequence ID" value="CTR04961.1"/>
    <property type="molecule type" value="Genomic_DNA"/>
</dbReference>
<keyword evidence="4" id="KW-1185">Reference proteome</keyword>
<dbReference type="EMBL" id="LCTV02000001">
    <property type="protein sequence ID" value="PRQ78220.1"/>
    <property type="molecule type" value="Genomic_DNA"/>
</dbReference>
<dbReference type="STRING" id="5286.A0A0K3CCR8"/>
<evidence type="ECO:0000313" key="5">
    <source>
        <dbReference type="Proteomes" id="UP000239560"/>
    </source>
</evidence>
<dbReference type="OrthoDB" id="5545479at2759"/>
<dbReference type="Proteomes" id="UP000239560">
    <property type="component" value="Unassembled WGS sequence"/>
</dbReference>
<accession>A0A0K3CCR8</accession>
<organism evidence="2 4">
    <name type="scientific">Rhodotorula toruloides</name>
    <name type="common">Yeast</name>
    <name type="synonym">Rhodosporidium toruloides</name>
    <dbReference type="NCBI Taxonomy" id="5286"/>
    <lineage>
        <taxon>Eukaryota</taxon>
        <taxon>Fungi</taxon>
        <taxon>Dikarya</taxon>
        <taxon>Basidiomycota</taxon>
        <taxon>Pucciniomycotina</taxon>
        <taxon>Microbotryomycetes</taxon>
        <taxon>Sporidiobolales</taxon>
        <taxon>Sporidiobolaceae</taxon>
        <taxon>Rhodotorula</taxon>
    </lineage>
</organism>
<reference evidence="3 5" key="2">
    <citation type="journal article" date="2018" name="Elife">
        <title>Functional genomics of lipid metabolism in the oleaginous yeast Rhodosporidium toruloides.</title>
        <authorList>
            <person name="Coradetti S.T."/>
            <person name="Pinel D."/>
            <person name="Geiselman G."/>
            <person name="Ito M."/>
            <person name="Mondo S."/>
            <person name="Reilly M.C."/>
            <person name="Cheng Y.F."/>
            <person name="Bauer S."/>
            <person name="Grigoriev I."/>
            <person name="Gladden J.M."/>
            <person name="Simmons B.A."/>
            <person name="Brem R."/>
            <person name="Arkin A.P."/>
            <person name="Skerker J.M."/>
        </authorList>
    </citation>
    <scope>NUCLEOTIDE SEQUENCE [LARGE SCALE GENOMIC DNA]</scope>
    <source>
        <strain evidence="3 5">NBRC 0880</strain>
    </source>
</reference>
<proteinExistence type="predicted"/>